<gene>
    <name evidence="1" type="ORF">CR492_13420</name>
</gene>
<name>A0A2J7TFH1_METSI</name>
<dbReference type="EMBL" id="PDZR01000015">
    <property type="protein sequence ID" value="PNG25511.1"/>
    <property type="molecule type" value="Genomic_DNA"/>
</dbReference>
<dbReference type="Proteomes" id="UP000236286">
    <property type="component" value="Unassembled WGS sequence"/>
</dbReference>
<dbReference type="OrthoDB" id="6816093at2"/>
<comment type="caution">
    <text evidence="1">The sequence shown here is derived from an EMBL/GenBank/DDBJ whole genome shotgun (WGS) entry which is preliminary data.</text>
</comment>
<dbReference type="AlphaFoldDB" id="A0A2J7TFH1"/>
<protein>
    <submittedName>
        <fullName evidence="1">Uncharacterized protein</fullName>
    </submittedName>
</protein>
<evidence type="ECO:0000313" key="1">
    <source>
        <dbReference type="EMBL" id="PNG25511.1"/>
    </source>
</evidence>
<evidence type="ECO:0000313" key="2">
    <source>
        <dbReference type="Proteomes" id="UP000236286"/>
    </source>
</evidence>
<organism evidence="1 2">
    <name type="scientific">Methylocella silvestris</name>
    <dbReference type="NCBI Taxonomy" id="199596"/>
    <lineage>
        <taxon>Bacteria</taxon>
        <taxon>Pseudomonadati</taxon>
        <taxon>Pseudomonadota</taxon>
        <taxon>Alphaproteobacteria</taxon>
        <taxon>Hyphomicrobiales</taxon>
        <taxon>Beijerinckiaceae</taxon>
        <taxon>Methylocella</taxon>
    </lineage>
</organism>
<proteinExistence type="predicted"/>
<dbReference type="RefSeq" id="WP_102844249.1">
    <property type="nucleotide sequence ID" value="NZ_PDZR01000015.1"/>
</dbReference>
<accession>A0A2J7TFH1</accession>
<reference evidence="1 2" key="1">
    <citation type="submission" date="2017-10" db="EMBL/GenBank/DDBJ databases">
        <title>Genome announcement of Methylocella silvestris TVC from permafrost.</title>
        <authorList>
            <person name="Wang J."/>
            <person name="Geng K."/>
            <person name="Ul-Haque F."/>
            <person name="Crombie A.T."/>
            <person name="Street L.E."/>
            <person name="Wookey P.A."/>
            <person name="Murrell J.C."/>
            <person name="Pratscher J."/>
        </authorList>
    </citation>
    <scope>NUCLEOTIDE SEQUENCE [LARGE SCALE GENOMIC DNA]</scope>
    <source>
        <strain evidence="1 2">TVC</strain>
    </source>
</reference>
<sequence>MYSFGSGVLLGTRTDIANATPINFGLVQEVTIEETATIKELTGQFQRPVAIARGTIKTTGKAKVARISGLAFASLFYGLTPTAGQIATSFAEAAAIPAASPYTVTVANAATIVDDEGVLYAATGLPLTKVASSPAVGQYSISTGVLTFNSGDAGKAVLVSYTYSIAGSGQKFTVANQLLGVTPTFQAVFYTTFQGQAVTLKLNNCTSNKLSFHTKLEDFVMPEFDFSCFADAAGNVMTWSFAEAS</sequence>